<protein>
    <recommendedName>
        <fullName evidence="3">Cache domain-containing protein</fullName>
    </recommendedName>
</protein>
<dbReference type="CDD" id="cd12913">
    <property type="entry name" value="PDC1_MCP_like"/>
    <property type="match status" value="1"/>
</dbReference>
<reference evidence="1" key="2">
    <citation type="submission" date="2023-01" db="EMBL/GenBank/DDBJ databases">
        <authorList>
            <person name="Sun Q."/>
            <person name="Evtushenko L."/>
        </authorList>
    </citation>
    <scope>NUCLEOTIDE SEQUENCE</scope>
    <source>
        <strain evidence="1">VKM Ac-1020</strain>
    </source>
</reference>
<dbReference type="Gene3D" id="3.30.450.20">
    <property type="entry name" value="PAS domain"/>
    <property type="match status" value="1"/>
</dbReference>
<organism evidence="1 2">
    <name type="scientific">Microbacterium barkeri</name>
    <dbReference type="NCBI Taxonomy" id="33917"/>
    <lineage>
        <taxon>Bacteria</taxon>
        <taxon>Bacillati</taxon>
        <taxon>Actinomycetota</taxon>
        <taxon>Actinomycetes</taxon>
        <taxon>Micrococcales</taxon>
        <taxon>Microbacteriaceae</taxon>
        <taxon>Microbacterium</taxon>
    </lineage>
</organism>
<gene>
    <name evidence="1" type="ORF">GCM10017576_25400</name>
</gene>
<dbReference type="Pfam" id="PF22673">
    <property type="entry name" value="MCP-like_PDC_1"/>
    <property type="match status" value="1"/>
</dbReference>
<dbReference type="Proteomes" id="UP001142462">
    <property type="component" value="Unassembled WGS sequence"/>
</dbReference>
<sequence>MNLKEEVSMHQDTDTAVDRAASIVESYFRAPVDSLVETAAAVSRDLDAVRAAAPLTVSELDALVQPHAMTLLALPDLAVYGAGYVAAIDLLDDARSHLAWWQGSDRSRLLLAAQSLGKERIDYSEMEWFRVPHATGRPHVAGPYVDYLCSDEYTVTIAAPVASRGAFAGVAALDLLVDSIERDLTPRLEDVGLPVTLVNGVGRVVVSTDHRSGAGDSVRGSRLATLPRVSCGEVALDVIVG</sequence>
<dbReference type="EMBL" id="BSEJ01000013">
    <property type="protein sequence ID" value="GLJ62410.1"/>
    <property type="molecule type" value="Genomic_DNA"/>
</dbReference>
<name>A0A9W6LXP0_9MICO</name>
<proteinExistence type="predicted"/>
<keyword evidence="2" id="KW-1185">Reference proteome</keyword>
<reference evidence="1" key="1">
    <citation type="journal article" date="2014" name="Int. J. Syst. Evol. Microbiol.">
        <title>Complete genome sequence of Corynebacterium casei LMG S-19264T (=DSM 44701T), isolated from a smear-ripened cheese.</title>
        <authorList>
            <consortium name="US DOE Joint Genome Institute (JGI-PGF)"/>
            <person name="Walter F."/>
            <person name="Albersmeier A."/>
            <person name="Kalinowski J."/>
            <person name="Ruckert C."/>
        </authorList>
    </citation>
    <scope>NUCLEOTIDE SEQUENCE</scope>
    <source>
        <strain evidence="1">VKM Ac-1020</strain>
    </source>
</reference>
<evidence type="ECO:0000313" key="2">
    <source>
        <dbReference type="Proteomes" id="UP001142462"/>
    </source>
</evidence>
<dbReference type="AlphaFoldDB" id="A0A9W6LXP0"/>
<accession>A0A9W6LXP0</accession>
<evidence type="ECO:0008006" key="3">
    <source>
        <dbReference type="Google" id="ProtNLM"/>
    </source>
</evidence>
<evidence type="ECO:0000313" key="1">
    <source>
        <dbReference type="EMBL" id="GLJ62410.1"/>
    </source>
</evidence>
<comment type="caution">
    <text evidence="1">The sequence shown here is derived from an EMBL/GenBank/DDBJ whole genome shotgun (WGS) entry which is preliminary data.</text>
</comment>